<evidence type="ECO:0000256" key="5">
    <source>
        <dbReference type="RuleBase" id="RU363041"/>
    </source>
</evidence>
<name>A0A1G5PL79_9RHOB</name>
<dbReference type="GO" id="GO:0005886">
    <property type="term" value="C:plasma membrane"/>
    <property type="evidence" value="ECO:0007669"/>
    <property type="project" value="UniProtKB-SubCell"/>
</dbReference>
<feature type="transmembrane region" description="Helical" evidence="5">
    <location>
        <begin position="89"/>
        <end position="108"/>
    </location>
</feature>
<gene>
    <name evidence="6" type="ORF">SAMN04488118_101258</name>
</gene>
<feature type="transmembrane region" description="Helical" evidence="5">
    <location>
        <begin position="290"/>
        <end position="311"/>
    </location>
</feature>
<evidence type="ECO:0000313" key="6">
    <source>
        <dbReference type="EMBL" id="SCZ50295.1"/>
    </source>
</evidence>
<comment type="similarity">
    <text evidence="5">Belongs to the 4-toluene sulfonate uptake permease (TSUP) (TC 2.A.102) family.</text>
</comment>
<evidence type="ECO:0000313" key="7">
    <source>
        <dbReference type="Proteomes" id="UP000198767"/>
    </source>
</evidence>
<feature type="transmembrane region" description="Helical" evidence="5">
    <location>
        <begin position="221"/>
        <end position="242"/>
    </location>
</feature>
<dbReference type="PANTHER" id="PTHR43701">
    <property type="entry name" value="MEMBRANE TRANSPORTER PROTEIN MJ0441-RELATED"/>
    <property type="match status" value="1"/>
</dbReference>
<dbReference type="PANTHER" id="PTHR43701:SF12">
    <property type="entry name" value="MEMBRANE TRANSPORTER PROTEIN YTNM-RELATED"/>
    <property type="match status" value="1"/>
</dbReference>
<evidence type="ECO:0000256" key="1">
    <source>
        <dbReference type="ARBA" id="ARBA00004141"/>
    </source>
</evidence>
<keyword evidence="3 5" id="KW-1133">Transmembrane helix</keyword>
<dbReference type="Proteomes" id="UP000198767">
    <property type="component" value="Unassembled WGS sequence"/>
</dbReference>
<reference evidence="6 7" key="1">
    <citation type="submission" date="2016-10" db="EMBL/GenBank/DDBJ databases">
        <authorList>
            <person name="de Groot N.N."/>
        </authorList>
    </citation>
    <scope>NUCLEOTIDE SEQUENCE [LARGE SCALE GENOMIC DNA]</scope>
    <source>
        <strain evidence="6 7">U95</strain>
    </source>
</reference>
<dbReference type="STRING" id="1156985.SAMN04488118_101258"/>
<dbReference type="AlphaFoldDB" id="A0A1G5PL79"/>
<feature type="transmembrane region" description="Helical" evidence="5">
    <location>
        <begin position="254"/>
        <end position="278"/>
    </location>
</feature>
<sequence>MRRLVSIIGQSGTSGVPIWIFNPPVTCDIEDAECSKAASSVDFVPNHGLTKLMQIYLPIAEVSVNAFLLLGLGGLVGVLSGMFGVGGGFLMTPLLFFIGIPPAVAVATEANQIVASSFSGVLAHFRRRTVDIKMGVVLQVGGLMGAAIGVVVFNYLKSLGQVDLLVKLCYVVFLGIVGSLMFIESLNAIRKSKSPTAGAPKKRQRGWVHTMPFKMRFRTSGLYISVIPPVLVGICVGILAAIMGVGGGFIMVPAMIYILGMPTKVVVGTSLFQIIMVTGFTTMLHATTNYTVDIVLAVLLLVGGVIGAQIGTRIGVYLKAEQLRILLALMVMAVCGKLALDLLIMPSELYSLGSGGGH</sequence>
<accession>A0A1G5PL79</accession>
<keyword evidence="2 5" id="KW-0812">Transmembrane</keyword>
<evidence type="ECO:0000256" key="3">
    <source>
        <dbReference type="ARBA" id="ARBA00022989"/>
    </source>
</evidence>
<evidence type="ECO:0000256" key="2">
    <source>
        <dbReference type="ARBA" id="ARBA00022692"/>
    </source>
</evidence>
<dbReference type="Pfam" id="PF01925">
    <property type="entry name" value="TauE"/>
    <property type="match status" value="1"/>
</dbReference>
<keyword evidence="5" id="KW-1003">Cell membrane</keyword>
<feature type="transmembrane region" description="Helical" evidence="5">
    <location>
        <begin position="136"/>
        <end position="156"/>
    </location>
</feature>
<keyword evidence="4 5" id="KW-0472">Membrane</keyword>
<protein>
    <recommendedName>
        <fullName evidence="5">Probable membrane transporter protein</fullName>
    </recommendedName>
</protein>
<feature type="transmembrane region" description="Helical" evidence="5">
    <location>
        <begin position="162"/>
        <end position="183"/>
    </location>
</feature>
<evidence type="ECO:0000256" key="4">
    <source>
        <dbReference type="ARBA" id="ARBA00023136"/>
    </source>
</evidence>
<dbReference type="InterPro" id="IPR002781">
    <property type="entry name" value="TM_pro_TauE-like"/>
</dbReference>
<dbReference type="EMBL" id="FMWG01000001">
    <property type="protein sequence ID" value="SCZ50295.1"/>
    <property type="molecule type" value="Genomic_DNA"/>
</dbReference>
<feature type="transmembrane region" description="Helical" evidence="5">
    <location>
        <begin position="323"/>
        <end position="344"/>
    </location>
</feature>
<proteinExistence type="inferred from homology"/>
<comment type="subcellular location">
    <subcellularLocation>
        <location evidence="5">Cell membrane</location>
        <topology evidence="5">Multi-pass membrane protein</topology>
    </subcellularLocation>
    <subcellularLocation>
        <location evidence="1">Membrane</location>
        <topology evidence="1">Multi-pass membrane protein</topology>
    </subcellularLocation>
</comment>
<dbReference type="InterPro" id="IPR051598">
    <property type="entry name" value="TSUP/Inactive_protease-like"/>
</dbReference>
<feature type="transmembrane region" description="Helical" evidence="5">
    <location>
        <begin position="62"/>
        <end position="83"/>
    </location>
</feature>
<organism evidence="6 7">
    <name type="scientific">Epibacterium ulvae</name>
    <dbReference type="NCBI Taxonomy" id="1156985"/>
    <lineage>
        <taxon>Bacteria</taxon>
        <taxon>Pseudomonadati</taxon>
        <taxon>Pseudomonadota</taxon>
        <taxon>Alphaproteobacteria</taxon>
        <taxon>Rhodobacterales</taxon>
        <taxon>Roseobacteraceae</taxon>
        <taxon>Epibacterium</taxon>
    </lineage>
</organism>
<keyword evidence="7" id="KW-1185">Reference proteome</keyword>